<comment type="caution">
    <text evidence="2">The sequence shown here is derived from an EMBL/GenBank/DDBJ whole genome shotgun (WGS) entry which is preliminary data.</text>
</comment>
<name>A0AAW1WK17_RUBAR</name>
<dbReference type="InterPro" id="IPR050796">
    <property type="entry name" value="SCF_F-box_component"/>
</dbReference>
<feature type="domain" description="F-box" evidence="1">
    <location>
        <begin position="18"/>
        <end position="58"/>
    </location>
</feature>
<evidence type="ECO:0000313" key="3">
    <source>
        <dbReference type="Proteomes" id="UP001457282"/>
    </source>
</evidence>
<dbReference type="InterPro" id="IPR001810">
    <property type="entry name" value="F-box_dom"/>
</dbReference>
<organism evidence="2 3">
    <name type="scientific">Rubus argutus</name>
    <name type="common">Southern blackberry</name>
    <dbReference type="NCBI Taxonomy" id="59490"/>
    <lineage>
        <taxon>Eukaryota</taxon>
        <taxon>Viridiplantae</taxon>
        <taxon>Streptophyta</taxon>
        <taxon>Embryophyta</taxon>
        <taxon>Tracheophyta</taxon>
        <taxon>Spermatophyta</taxon>
        <taxon>Magnoliopsida</taxon>
        <taxon>eudicotyledons</taxon>
        <taxon>Gunneridae</taxon>
        <taxon>Pentapetalae</taxon>
        <taxon>rosids</taxon>
        <taxon>fabids</taxon>
        <taxon>Rosales</taxon>
        <taxon>Rosaceae</taxon>
        <taxon>Rosoideae</taxon>
        <taxon>Rosoideae incertae sedis</taxon>
        <taxon>Rubus</taxon>
    </lineage>
</organism>
<evidence type="ECO:0000259" key="1">
    <source>
        <dbReference type="SMART" id="SM00256"/>
    </source>
</evidence>
<accession>A0AAW1WK17</accession>
<dbReference type="Proteomes" id="UP001457282">
    <property type="component" value="Unassembled WGS sequence"/>
</dbReference>
<keyword evidence="3" id="KW-1185">Reference proteome</keyword>
<proteinExistence type="predicted"/>
<protein>
    <recommendedName>
        <fullName evidence="1">F-box domain-containing protein</fullName>
    </recommendedName>
</protein>
<dbReference type="SUPFAM" id="SSF81383">
    <property type="entry name" value="F-box domain"/>
    <property type="match status" value="1"/>
</dbReference>
<dbReference type="SMART" id="SM00256">
    <property type="entry name" value="FBOX"/>
    <property type="match status" value="1"/>
</dbReference>
<dbReference type="Gene3D" id="1.20.1280.50">
    <property type="match status" value="1"/>
</dbReference>
<dbReference type="PANTHER" id="PTHR31672:SF13">
    <property type="entry name" value="F-BOX PROTEIN CPR30-LIKE"/>
    <property type="match status" value="1"/>
</dbReference>
<dbReference type="InterPro" id="IPR006527">
    <property type="entry name" value="F-box-assoc_dom_typ1"/>
</dbReference>
<sequence length="382" mass="43159">MAGERGGGVIKRILSDYLDDVIVSEILARIPVKCLMRFRSVCKSWRALIADPHFVKKHLSYAEGGIIDNSSRLLFLMNPPQSIDYEALKDLKEDGDGYFANRALEFPVKFPSLKFVSERIMVMGSCNGLICVEVEGVGIVLWNPCTRDSKVLPNPPAANFHPLDFYGFCHDSTTDDYKIIRGRRSCEEALIHVFTLKTGSWRTTRDLNYDEFRGKGCTGQGCLLNGALHWLVGTGLQPRIMSFGVAEEKFEDTVVPLPDHKCSFHGVLKYKNYLCVYELLIGTPDFLSVWLMKEYGAKESWTQVIKFPFDMSKEDLRPLCILENGEILMHRLLLYDPDQELDAESLLVLINQKTSKTVFEVDFGFGAAIYRETLVSPVTASI</sequence>
<dbReference type="Pfam" id="PF07734">
    <property type="entry name" value="FBA_1"/>
    <property type="match status" value="1"/>
</dbReference>
<dbReference type="AlphaFoldDB" id="A0AAW1WK17"/>
<evidence type="ECO:0000313" key="2">
    <source>
        <dbReference type="EMBL" id="KAK9923983.1"/>
    </source>
</evidence>
<gene>
    <name evidence="2" type="ORF">M0R45_032375</name>
</gene>
<dbReference type="EMBL" id="JBEDUW010000006">
    <property type="protein sequence ID" value="KAK9923983.1"/>
    <property type="molecule type" value="Genomic_DNA"/>
</dbReference>
<dbReference type="InterPro" id="IPR017451">
    <property type="entry name" value="F-box-assoc_interact_dom"/>
</dbReference>
<dbReference type="NCBIfam" id="TIGR01640">
    <property type="entry name" value="F_box_assoc_1"/>
    <property type="match status" value="1"/>
</dbReference>
<dbReference type="InterPro" id="IPR036047">
    <property type="entry name" value="F-box-like_dom_sf"/>
</dbReference>
<dbReference type="PANTHER" id="PTHR31672">
    <property type="entry name" value="BNACNNG10540D PROTEIN"/>
    <property type="match status" value="1"/>
</dbReference>
<dbReference type="Pfam" id="PF00646">
    <property type="entry name" value="F-box"/>
    <property type="match status" value="1"/>
</dbReference>
<reference evidence="2 3" key="1">
    <citation type="journal article" date="2023" name="G3 (Bethesda)">
        <title>A chromosome-length genome assembly and annotation of blackberry (Rubus argutus, cv. 'Hillquist').</title>
        <authorList>
            <person name="Bruna T."/>
            <person name="Aryal R."/>
            <person name="Dudchenko O."/>
            <person name="Sargent D.J."/>
            <person name="Mead D."/>
            <person name="Buti M."/>
            <person name="Cavallini A."/>
            <person name="Hytonen T."/>
            <person name="Andres J."/>
            <person name="Pham M."/>
            <person name="Weisz D."/>
            <person name="Mascagni F."/>
            <person name="Usai G."/>
            <person name="Natali L."/>
            <person name="Bassil N."/>
            <person name="Fernandez G.E."/>
            <person name="Lomsadze A."/>
            <person name="Armour M."/>
            <person name="Olukolu B."/>
            <person name="Poorten T."/>
            <person name="Britton C."/>
            <person name="Davik J."/>
            <person name="Ashrafi H."/>
            <person name="Aiden E.L."/>
            <person name="Borodovsky M."/>
            <person name="Worthington M."/>
        </authorList>
    </citation>
    <scope>NUCLEOTIDE SEQUENCE [LARGE SCALE GENOMIC DNA]</scope>
    <source>
        <strain evidence="2">PI 553951</strain>
    </source>
</reference>
<dbReference type="CDD" id="cd22157">
    <property type="entry name" value="F-box_AtFBW1-like"/>
    <property type="match status" value="1"/>
</dbReference>